<dbReference type="EMBL" id="KZ303488">
    <property type="protein sequence ID" value="PIA18820.1"/>
    <property type="molecule type" value="Genomic_DNA"/>
</dbReference>
<reference evidence="3 4" key="1">
    <citation type="journal article" date="2015" name="Genome Biol. Evol.">
        <title>Phylogenomic analyses indicate that early fungi evolved digesting cell walls of algal ancestors of land plants.</title>
        <authorList>
            <person name="Chang Y."/>
            <person name="Wang S."/>
            <person name="Sekimoto S."/>
            <person name="Aerts A.L."/>
            <person name="Choi C."/>
            <person name="Clum A."/>
            <person name="LaButti K.M."/>
            <person name="Lindquist E.A."/>
            <person name="Yee Ngan C."/>
            <person name="Ohm R.A."/>
            <person name="Salamov A.A."/>
            <person name="Grigoriev I.V."/>
            <person name="Spatafora J.W."/>
            <person name="Berbee M.L."/>
        </authorList>
    </citation>
    <scope>NUCLEOTIDE SEQUENCE [LARGE SCALE GENOMIC DNA]</scope>
    <source>
        <strain evidence="3 4">NRRL 1564</strain>
    </source>
</reference>
<feature type="compositionally biased region" description="Polar residues" evidence="1">
    <location>
        <begin position="68"/>
        <end position="84"/>
    </location>
</feature>
<evidence type="ECO:0000256" key="1">
    <source>
        <dbReference type="SAM" id="MobiDB-lite"/>
    </source>
</evidence>
<gene>
    <name evidence="3" type="ORF">COEREDRAFT_79382</name>
</gene>
<keyword evidence="2" id="KW-0732">Signal</keyword>
<accession>A0A2G5BIH0</accession>
<feature type="region of interest" description="Disordered" evidence="1">
    <location>
        <begin position="68"/>
        <end position="120"/>
    </location>
</feature>
<protein>
    <submittedName>
        <fullName evidence="3">Uncharacterized protein</fullName>
    </submittedName>
</protein>
<evidence type="ECO:0000313" key="4">
    <source>
        <dbReference type="Proteomes" id="UP000242474"/>
    </source>
</evidence>
<feature type="chain" id="PRO_5013646747" evidence="2">
    <location>
        <begin position="23"/>
        <end position="149"/>
    </location>
</feature>
<sequence>MAPKSTTFVFAMALMAAASAYGVENTPYPGGAEHVAVAQPAPNGGAYVPATPIEAGYTPPQVLVGAQQYDQNKNVQHGAINQQAAPRAGESASVDAHKSHSESSSESDEDSSESDDNTGSANSLVTDAGIGAFVYTAIAGSIASVFIGF</sequence>
<evidence type="ECO:0000313" key="3">
    <source>
        <dbReference type="EMBL" id="PIA18820.1"/>
    </source>
</evidence>
<dbReference type="AlphaFoldDB" id="A0A2G5BIH0"/>
<dbReference type="Proteomes" id="UP000242474">
    <property type="component" value="Unassembled WGS sequence"/>
</dbReference>
<feature type="compositionally biased region" description="Acidic residues" evidence="1">
    <location>
        <begin position="105"/>
        <end position="116"/>
    </location>
</feature>
<evidence type="ECO:0000256" key="2">
    <source>
        <dbReference type="SAM" id="SignalP"/>
    </source>
</evidence>
<name>A0A2G5BIH0_COERN</name>
<dbReference type="OrthoDB" id="5596411at2759"/>
<organism evidence="3 4">
    <name type="scientific">Coemansia reversa (strain ATCC 12441 / NRRL 1564)</name>
    <dbReference type="NCBI Taxonomy" id="763665"/>
    <lineage>
        <taxon>Eukaryota</taxon>
        <taxon>Fungi</taxon>
        <taxon>Fungi incertae sedis</taxon>
        <taxon>Zoopagomycota</taxon>
        <taxon>Kickxellomycotina</taxon>
        <taxon>Kickxellomycetes</taxon>
        <taxon>Kickxellales</taxon>
        <taxon>Kickxellaceae</taxon>
        <taxon>Coemansia</taxon>
    </lineage>
</organism>
<keyword evidence="4" id="KW-1185">Reference proteome</keyword>
<proteinExistence type="predicted"/>
<feature type="signal peptide" evidence="2">
    <location>
        <begin position="1"/>
        <end position="22"/>
    </location>
</feature>